<sequence>MNSNLALFLHIVSEVPAEMSSHGLRPRYAREDDLGDYFVQYAQQAYRTVVPKVLSVTFPMDKNGSRGLPLLVFGANRSMCDASGSSLKDLQNSLVVFEVRYKYNMSSVELVLLVACTTVLFPLAHSSPTSDQRLYEGGPDDTERERELYQSLRQALAESYEPPIEKRAQTFVRFGKRAQTFVRFGKRAQTFVRFG</sequence>
<protein>
    <submittedName>
        <fullName evidence="1">Uncharacterized protein</fullName>
    </submittedName>
</protein>
<name>A0ABR1CDE8_NECAM</name>
<evidence type="ECO:0000313" key="1">
    <source>
        <dbReference type="EMBL" id="KAK6735875.1"/>
    </source>
</evidence>
<proteinExistence type="predicted"/>
<gene>
    <name evidence="1" type="primary">Necator_chrII.g6665</name>
    <name evidence="1" type="ORF">RB195_018872</name>
</gene>
<accession>A0ABR1CDE8</accession>
<dbReference type="Proteomes" id="UP001303046">
    <property type="component" value="Unassembled WGS sequence"/>
</dbReference>
<dbReference type="EMBL" id="JAVFWL010000002">
    <property type="protein sequence ID" value="KAK6735875.1"/>
    <property type="molecule type" value="Genomic_DNA"/>
</dbReference>
<keyword evidence="2" id="KW-1185">Reference proteome</keyword>
<organism evidence="1 2">
    <name type="scientific">Necator americanus</name>
    <name type="common">Human hookworm</name>
    <dbReference type="NCBI Taxonomy" id="51031"/>
    <lineage>
        <taxon>Eukaryota</taxon>
        <taxon>Metazoa</taxon>
        <taxon>Ecdysozoa</taxon>
        <taxon>Nematoda</taxon>
        <taxon>Chromadorea</taxon>
        <taxon>Rhabditida</taxon>
        <taxon>Rhabditina</taxon>
        <taxon>Rhabditomorpha</taxon>
        <taxon>Strongyloidea</taxon>
        <taxon>Ancylostomatidae</taxon>
        <taxon>Bunostominae</taxon>
        <taxon>Necator</taxon>
    </lineage>
</organism>
<evidence type="ECO:0000313" key="2">
    <source>
        <dbReference type="Proteomes" id="UP001303046"/>
    </source>
</evidence>
<comment type="caution">
    <text evidence="1">The sequence shown here is derived from an EMBL/GenBank/DDBJ whole genome shotgun (WGS) entry which is preliminary data.</text>
</comment>
<reference evidence="1 2" key="1">
    <citation type="submission" date="2023-08" db="EMBL/GenBank/DDBJ databases">
        <title>A Necator americanus chromosomal reference genome.</title>
        <authorList>
            <person name="Ilik V."/>
            <person name="Petrzelkova K.J."/>
            <person name="Pardy F."/>
            <person name="Fuh T."/>
            <person name="Niatou-Singa F.S."/>
            <person name="Gouil Q."/>
            <person name="Baker L."/>
            <person name="Ritchie M.E."/>
            <person name="Jex A.R."/>
            <person name="Gazzola D."/>
            <person name="Li H."/>
            <person name="Toshio Fujiwara R."/>
            <person name="Zhan B."/>
            <person name="Aroian R.V."/>
            <person name="Pafco B."/>
            <person name="Schwarz E.M."/>
        </authorList>
    </citation>
    <scope>NUCLEOTIDE SEQUENCE [LARGE SCALE GENOMIC DNA]</scope>
    <source>
        <strain evidence="1 2">Aroian</strain>
        <tissue evidence="1">Whole animal</tissue>
    </source>
</reference>